<dbReference type="PANTHER" id="PTHR43135">
    <property type="entry name" value="ALPHA-D-RIBOSE 1-METHYLPHOSPHONATE 5-TRIPHOSPHATE DIPHOSPHATASE"/>
    <property type="match status" value="1"/>
</dbReference>
<sequence length="501" mass="54017">MDDEKGGIESIMPVKSRLPARRHRSLDQMPTSALPKTHRRIRLILSPVRPVIILAMILWCALAPAAESAAHKTSQSRITLFQGATLIDGTGAPARPGMDVLVEGERILRVLPDSELEPAVRAKAKTIDLRGRFLMPGMIDAHVHLATPPNRRQAEAILRRDLYGGVTAVRDMADDLRPVGELTRASLVNEIPAPDIYYAALMAGPSFFTDERAGQVSMGGTPGHLPWMQAITKDSDLSLAVAQAKGTWATAIKLYADLPADLVTRITAEAHRQGLLVWAHATLYPAKPSDMVGAGVDAISHACLLIREPDAHIPGWNEPHERVDLAPFRGSDHPALARLFKEMVRHGTILDATLWAYSADTASSTTMPPLPPGSCDDAVGGKITGQAYRAGVPIAAGTDFIGDWTDQWPDVFHELTALATKAGMPNDAILQSATLIGARAAGQQRDMGSIEPGKLANMVALARNPLVDLKNLRSVLMTVKRGRVFARSAFVPLTKGDITDR</sequence>
<dbReference type="Gene3D" id="2.30.40.10">
    <property type="entry name" value="Urease, subunit C, domain 1"/>
    <property type="match status" value="1"/>
</dbReference>
<reference evidence="3" key="1">
    <citation type="submission" date="2016-10" db="EMBL/GenBank/DDBJ databases">
        <authorList>
            <person name="Varghese N."/>
            <person name="Submissions S."/>
        </authorList>
    </citation>
    <scope>NUCLEOTIDE SEQUENCE [LARGE SCALE GENOMIC DNA]</scope>
    <source>
        <strain evidence="3">UNC178MFTsu3.1</strain>
    </source>
</reference>
<dbReference type="SUPFAM" id="SSF51338">
    <property type="entry name" value="Composite domain of metallo-dependent hydrolases"/>
    <property type="match status" value="1"/>
</dbReference>
<dbReference type="Gene3D" id="3.30.110.90">
    <property type="entry name" value="Amidohydrolase"/>
    <property type="match status" value="1"/>
</dbReference>
<dbReference type="InterPro" id="IPR051781">
    <property type="entry name" value="Metallo-dep_Hydrolase"/>
</dbReference>
<dbReference type="GO" id="GO:0016810">
    <property type="term" value="F:hydrolase activity, acting on carbon-nitrogen (but not peptide) bonds"/>
    <property type="evidence" value="ECO:0007669"/>
    <property type="project" value="InterPro"/>
</dbReference>
<dbReference type="InterPro" id="IPR032466">
    <property type="entry name" value="Metal_Hydrolase"/>
</dbReference>
<dbReference type="Gene3D" id="1.20.58.520">
    <property type="entry name" value="Amidohydrolase"/>
    <property type="match status" value="1"/>
</dbReference>
<dbReference type="InterPro" id="IPR011059">
    <property type="entry name" value="Metal-dep_hydrolase_composite"/>
</dbReference>
<dbReference type="EMBL" id="FONH01000001">
    <property type="protein sequence ID" value="SFE00147.1"/>
    <property type="molecule type" value="Genomic_DNA"/>
</dbReference>
<dbReference type="SUPFAM" id="SSF51556">
    <property type="entry name" value="Metallo-dependent hydrolases"/>
    <property type="match status" value="1"/>
</dbReference>
<gene>
    <name evidence="2" type="ORF">SAMN02799615_00060</name>
</gene>
<protein>
    <submittedName>
        <fullName evidence="2">Imidazolonepropionase</fullName>
    </submittedName>
</protein>
<dbReference type="STRING" id="500610.SAMN02799615_00060"/>
<evidence type="ECO:0000313" key="2">
    <source>
        <dbReference type="EMBL" id="SFE00147.1"/>
    </source>
</evidence>
<name>A0A1I1WYE6_9GAMM</name>
<dbReference type="AlphaFoldDB" id="A0A1I1WYE6"/>
<dbReference type="Proteomes" id="UP000199477">
    <property type="component" value="Unassembled WGS sequence"/>
</dbReference>
<evidence type="ECO:0000313" key="3">
    <source>
        <dbReference type="Proteomes" id="UP000199477"/>
    </source>
</evidence>
<dbReference type="RefSeq" id="WP_231504144.1">
    <property type="nucleotide sequence ID" value="NZ_FONH01000001.1"/>
</dbReference>
<organism evidence="2 3">
    <name type="scientific">Dyella marensis</name>
    <dbReference type="NCBI Taxonomy" id="500610"/>
    <lineage>
        <taxon>Bacteria</taxon>
        <taxon>Pseudomonadati</taxon>
        <taxon>Pseudomonadota</taxon>
        <taxon>Gammaproteobacteria</taxon>
        <taxon>Lysobacterales</taxon>
        <taxon>Rhodanobacteraceae</taxon>
        <taxon>Dyella</taxon>
    </lineage>
</organism>
<dbReference type="Pfam" id="PF01979">
    <property type="entry name" value="Amidohydro_1"/>
    <property type="match status" value="1"/>
</dbReference>
<keyword evidence="3" id="KW-1185">Reference proteome</keyword>
<dbReference type="PANTHER" id="PTHR43135:SF3">
    <property type="entry name" value="ALPHA-D-RIBOSE 1-METHYLPHOSPHONATE 5-TRIPHOSPHATE DIPHOSPHATASE"/>
    <property type="match status" value="1"/>
</dbReference>
<proteinExistence type="predicted"/>
<dbReference type="InterPro" id="IPR006680">
    <property type="entry name" value="Amidohydro-rel"/>
</dbReference>
<feature type="domain" description="Amidohydrolase-related" evidence="1">
    <location>
        <begin position="133"/>
        <end position="484"/>
    </location>
</feature>
<dbReference type="Gene3D" id="3.40.50.10910">
    <property type="entry name" value="Amidohydrolase"/>
    <property type="match status" value="1"/>
</dbReference>
<evidence type="ECO:0000259" key="1">
    <source>
        <dbReference type="Pfam" id="PF01979"/>
    </source>
</evidence>
<accession>A0A1I1WYE6</accession>